<reference evidence="2 3" key="1">
    <citation type="journal article" date="2016" name="Genome Announc.">
        <title>Draft Genome Sequences of Five Rapidly Growing Mycobacterium Species, M. thermoresistibile, M. fortuitum subsp. acetamidolyticum, M. canariasense, M. brisbanense, and M. novocastrense.</title>
        <authorList>
            <person name="Katahira K."/>
            <person name="Ogura Y."/>
            <person name="Gotoh Y."/>
            <person name="Hayashi T."/>
        </authorList>
    </citation>
    <scope>NUCLEOTIDE SEQUENCE [LARGE SCALE GENOMIC DNA]</scope>
    <source>
        <strain evidence="2 3">JCM18114</strain>
    </source>
</reference>
<accession>A0ABQ0KH71</accession>
<name>A0ABQ0KH71_MYCNV</name>
<sequence>MLAMALASISRAPAAFAAGAPPVVDNAAHINSAAADAAKRRTFADRADT</sequence>
<keyword evidence="1" id="KW-0732">Signal</keyword>
<dbReference type="EMBL" id="BCTA01000026">
    <property type="protein sequence ID" value="GAT08674.1"/>
    <property type="molecule type" value="Genomic_DNA"/>
</dbReference>
<evidence type="ECO:0000256" key="1">
    <source>
        <dbReference type="SAM" id="SignalP"/>
    </source>
</evidence>
<evidence type="ECO:0000313" key="3">
    <source>
        <dbReference type="Proteomes" id="UP000069773"/>
    </source>
</evidence>
<organism evidence="2 3">
    <name type="scientific">Mycolicibacterium novocastrense</name>
    <name type="common">Mycobacterium novocastrense</name>
    <dbReference type="NCBI Taxonomy" id="59813"/>
    <lineage>
        <taxon>Bacteria</taxon>
        <taxon>Bacillati</taxon>
        <taxon>Actinomycetota</taxon>
        <taxon>Actinomycetes</taxon>
        <taxon>Mycobacteriales</taxon>
        <taxon>Mycobacteriaceae</taxon>
        <taxon>Mycolicibacterium</taxon>
    </lineage>
</organism>
<proteinExistence type="predicted"/>
<feature type="chain" id="PRO_5047360692" evidence="1">
    <location>
        <begin position="18"/>
        <end position="49"/>
    </location>
</feature>
<evidence type="ECO:0000313" key="2">
    <source>
        <dbReference type="EMBL" id="GAT08674.1"/>
    </source>
</evidence>
<keyword evidence="3" id="KW-1185">Reference proteome</keyword>
<protein>
    <submittedName>
        <fullName evidence="2">Uncharacterized protein</fullName>
    </submittedName>
</protein>
<comment type="caution">
    <text evidence="2">The sequence shown here is derived from an EMBL/GenBank/DDBJ whole genome shotgun (WGS) entry which is preliminary data.</text>
</comment>
<feature type="signal peptide" evidence="1">
    <location>
        <begin position="1"/>
        <end position="17"/>
    </location>
</feature>
<dbReference type="Proteomes" id="UP000069773">
    <property type="component" value="Unassembled WGS sequence"/>
</dbReference>
<gene>
    <name evidence="2" type="ORF">RMCN_1807</name>
</gene>